<dbReference type="Gene3D" id="1.10.3860.10">
    <property type="entry name" value="Sodium:dicarboxylate symporter"/>
    <property type="match status" value="1"/>
</dbReference>
<accession>A0AAW3F212</accession>
<keyword evidence="5" id="KW-0769">Symport</keyword>
<dbReference type="PANTHER" id="PTHR42865:SF7">
    <property type="entry name" value="PROTON_GLUTAMATE-ASPARTATE SYMPORTER"/>
    <property type="match status" value="1"/>
</dbReference>
<dbReference type="Proteomes" id="UP000029590">
    <property type="component" value="Unassembled WGS sequence"/>
</dbReference>
<feature type="transmembrane region" description="Helical" evidence="9">
    <location>
        <begin position="372"/>
        <end position="392"/>
    </location>
</feature>
<keyword evidence="4 9" id="KW-0812">Transmembrane</keyword>
<dbReference type="SUPFAM" id="SSF118215">
    <property type="entry name" value="Proton glutamate symport protein"/>
    <property type="match status" value="1"/>
</dbReference>
<dbReference type="InterPro" id="IPR018107">
    <property type="entry name" value="Na-dicarboxylate_symporter_CS"/>
</dbReference>
<keyword evidence="2" id="KW-0813">Transport</keyword>
<evidence type="ECO:0000256" key="5">
    <source>
        <dbReference type="ARBA" id="ARBA00022847"/>
    </source>
</evidence>
<dbReference type="GO" id="GO:0005886">
    <property type="term" value="C:plasma membrane"/>
    <property type="evidence" value="ECO:0007669"/>
    <property type="project" value="UniProtKB-SubCell"/>
</dbReference>
<keyword evidence="7 9" id="KW-0472">Membrane</keyword>
<evidence type="ECO:0000256" key="3">
    <source>
        <dbReference type="ARBA" id="ARBA00022475"/>
    </source>
</evidence>
<dbReference type="PRINTS" id="PR00173">
    <property type="entry name" value="EDTRNSPORT"/>
</dbReference>
<feature type="transmembrane region" description="Helical" evidence="9">
    <location>
        <begin position="103"/>
        <end position="125"/>
    </location>
</feature>
<evidence type="ECO:0000256" key="9">
    <source>
        <dbReference type="SAM" id="Phobius"/>
    </source>
</evidence>
<feature type="transmembrane region" description="Helical" evidence="9">
    <location>
        <begin position="66"/>
        <end position="91"/>
    </location>
</feature>
<dbReference type="GO" id="GO:0015293">
    <property type="term" value="F:symporter activity"/>
    <property type="evidence" value="ECO:0007669"/>
    <property type="project" value="UniProtKB-KW"/>
</dbReference>
<evidence type="ECO:0000256" key="7">
    <source>
        <dbReference type="ARBA" id="ARBA00023136"/>
    </source>
</evidence>
<reference evidence="10 11" key="1">
    <citation type="submission" date="2014-04" db="EMBL/GenBank/DDBJ databases">
        <authorList>
            <person name="Bishop-Lilly K.A."/>
            <person name="Broomall S.M."/>
            <person name="Chain P.S."/>
            <person name="Chertkov O."/>
            <person name="Coyne S.R."/>
            <person name="Daligault H.E."/>
            <person name="Davenport K.W."/>
            <person name="Erkkila T."/>
            <person name="Frey K.G."/>
            <person name="Gibbons H.S."/>
            <person name="Gu W."/>
            <person name="Jaissle J."/>
            <person name="Johnson S.L."/>
            <person name="Koroleva G.I."/>
            <person name="Ladner J.T."/>
            <person name="Lo C.-C."/>
            <person name="Minogue T.D."/>
            <person name="Munk C."/>
            <person name="Palacios G.F."/>
            <person name="Redden C.L."/>
            <person name="Rosenzweig C.N."/>
            <person name="Scholz M.B."/>
            <person name="Teshima H."/>
            <person name="Xu Y."/>
        </authorList>
    </citation>
    <scope>NUCLEOTIDE SEQUENCE [LARGE SCALE GENOMIC DNA]</scope>
    <source>
        <strain evidence="11">gladioli</strain>
    </source>
</reference>
<comment type="function">
    <text evidence="8">Responsible for the transport of dicarboxylates such as succinate, fumarate, and malate from the periplasm across the membrane.</text>
</comment>
<name>A0AAW3F212_BURGA</name>
<dbReference type="InterPro" id="IPR036458">
    <property type="entry name" value="Na:dicarbo_symporter_sf"/>
</dbReference>
<sequence>MDTAVDNPPAPPAQPAPPTVRRPRLGLAWQIVIGLALGIAAGLVLNRFPSLREAAVTGFLQPAGDIFIKLIRMIVVPIVFTSMVIGIAGVGDGKSLGRIGLKTLIYFEVVTTIAIVLGLLIGNLLQPGVGTDLSRLGHVDISGYQQATRQVQGHHGLMALLLGVIPDNIVASMAKGDLLPVIFFSLLFGLGLQAVPDEYRKPVLAMLKGIADTMFNVTGMVMRYAPIGVCALIAVTVANFGFASLLPLLKLVAVTYLAILLFALGVLGLAARLFGFRIMTLLRVIRQELIIAFSTCSSATVLPQLMRKMEDYGAPKSITTFVVPTGYTFNLDGASIYLGIGTLFVAQLYGIHLGWQEQLVLTLTMVVTSKGAAGVPGFMFVILLATLASAGLPLEGLAMIAGVDRVMDMGRTALNVVGNALAPLVIARWEGRYDEAKGRAYLASLEQ</sequence>
<feature type="transmembrane region" description="Helical" evidence="9">
    <location>
        <begin position="251"/>
        <end position="276"/>
    </location>
</feature>
<keyword evidence="3" id="KW-1003">Cell membrane</keyword>
<evidence type="ECO:0000256" key="4">
    <source>
        <dbReference type="ARBA" id="ARBA00022692"/>
    </source>
</evidence>
<comment type="subcellular location">
    <subcellularLocation>
        <location evidence="1">Cell membrane</location>
        <topology evidence="1">Multi-pass membrane protein</topology>
    </subcellularLocation>
</comment>
<dbReference type="InterPro" id="IPR001991">
    <property type="entry name" value="Na-dicarboxylate_symporter"/>
</dbReference>
<dbReference type="EMBL" id="JPGG01000016">
    <property type="protein sequence ID" value="KGC14872.1"/>
    <property type="molecule type" value="Genomic_DNA"/>
</dbReference>
<evidence type="ECO:0000313" key="11">
    <source>
        <dbReference type="Proteomes" id="UP000029590"/>
    </source>
</evidence>
<comment type="caution">
    <text evidence="10">The sequence shown here is derived from an EMBL/GenBank/DDBJ whole genome shotgun (WGS) entry which is preliminary data.</text>
</comment>
<feature type="transmembrane region" description="Helical" evidence="9">
    <location>
        <begin position="27"/>
        <end position="46"/>
    </location>
</feature>
<dbReference type="KEGG" id="bgo:BM43_5679"/>
<dbReference type="PANTHER" id="PTHR42865">
    <property type="entry name" value="PROTON/GLUTAMATE-ASPARTATE SYMPORTER"/>
    <property type="match status" value="1"/>
</dbReference>
<evidence type="ECO:0000256" key="6">
    <source>
        <dbReference type="ARBA" id="ARBA00022989"/>
    </source>
</evidence>
<protein>
    <submittedName>
        <fullName evidence="10">Dicarboxylate symporter family protein</fullName>
    </submittedName>
</protein>
<evidence type="ECO:0000256" key="2">
    <source>
        <dbReference type="ARBA" id="ARBA00022448"/>
    </source>
</evidence>
<dbReference type="RefSeq" id="WP_036055825.1">
    <property type="nucleotide sequence ID" value="NZ_CADEVY010000001.1"/>
</dbReference>
<dbReference type="Pfam" id="PF00375">
    <property type="entry name" value="SDF"/>
    <property type="match status" value="1"/>
</dbReference>
<dbReference type="GO" id="GO:0006835">
    <property type="term" value="P:dicarboxylic acid transport"/>
    <property type="evidence" value="ECO:0007669"/>
    <property type="project" value="TreeGrafter"/>
</dbReference>
<evidence type="ECO:0000313" key="10">
    <source>
        <dbReference type="EMBL" id="KGC14872.1"/>
    </source>
</evidence>
<evidence type="ECO:0000256" key="1">
    <source>
        <dbReference type="ARBA" id="ARBA00004651"/>
    </source>
</evidence>
<organism evidence="10 11">
    <name type="scientific">Burkholderia gladioli</name>
    <name type="common">Pseudomonas marginata</name>
    <name type="synonym">Phytomonas marginata</name>
    <dbReference type="NCBI Taxonomy" id="28095"/>
    <lineage>
        <taxon>Bacteria</taxon>
        <taxon>Pseudomonadati</taxon>
        <taxon>Pseudomonadota</taxon>
        <taxon>Betaproteobacteria</taxon>
        <taxon>Burkholderiales</taxon>
        <taxon>Burkholderiaceae</taxon>
        <taxon>Burkholderia</taxon>
    </lineage>
</organism>
<keyword evidence="6 9" id="KW-1133">Transmembrane helix</keyword>
<dbReference type="FunFam" id="1.10.3860.10:FF:000001">
    <property type="entry name" value="C4-dicarboxylate transport protein"/>
    <property type="match status" value="1"/>
</dbReference>
<dbReference type="PROSITE" id="PS00714">
    <property type="entry name" value="NA_DICARBOXYL_SYMP_2"/>
    <property type="match status" value="1"/>
</dbReference>
<feature type="transmembrane region" description="Helical" evidence="9">
    <location>
        <begin position="334"/>
        <end position="351"/>
    </location>
</feature>
<evidence type="ECO:0000256" key="8">
    <source>
        <dbReference type="ARBA" id="ARBA00053346"/>
    </source>
</evidence>
<dbReference type="AlphaFoldDB" id="A0AAW3F212"/>
<feature type="transmembrane region" description="Helical" evidence="9">
    <location>
        <begin position="224"/>
        <end position="245"/>
    </location>
</feature>
<gene>
    <name evidence="10" type="ORF">DM48_2086</name>
</gene>
<proteinExistence type="predicted"/>
<dbReference type="PROSITE" id="PS00713">
    <property type="entry name" value="NA_DICARBOXYL_SYMP_1"/>
    <property type="match status" value="1"/>
</dbReference>